<dbReference type="Pfam" id="PF00583">
    <property type="entry name" value="Acetyltransf_1"/>
    <property type="match status" value="1"/>
</dbReference>
<dbReference type="CDD" id="cd04301">
    <property type="entry name" value="NAT_SF"/>
    <property type="match status" value="1"/>
</dbReference>
<dbReference type="PROSITE" id="PS51186">
    <property type="entry name" value="GNAT"/>
    <property type="match status" value="1"/>
</dbReference>
<dbReference type="InterPro" id="IPR000182">
    <property type="entry name" value="GNAT_dom"/>
</dbReference>
<keyword evidence="2" id="KW-0808">Transferase</keyword>
<keyword evidence="3" id="KW-1185">Reference proteome</keyword>
<evidence type="ECO:0000259" key="1">
    <source>
        <dbReference type="PROSITE" id="PS51186"/>
    </source>
</evidence>
<dbReference type="AlphaFoldDB" id="A0A366EE06"/>
<dbReference type="Proteomes" id="UP000252254">
    <property type="component" value="Unassembled WGS sequence"/>
</dbReference>
<sequence length="249" mass="28449">MTEFIDVNATNLDRYGFFCMRSKPKNAGHQNKRLWLQARFNDGLKLKIVQVDGKQKGFIEYIPGAFTWRAIDAKDYMAIHCFWVVGKNKGKGYGSTLLNLCIEDALAQGLRGVAIVTSEKGWLPNKQYFEKKGFHMVDQIDAFQLMVLDFDQRVKVEARLSNWKHTAEKYQEGVTVFTSDQCPFNQDAVDNVQAAGDELGIDVQIIHLDDYESAQQQSPIPYGTFCVIYNGKIITYHPETKNKYLKLLS</sequence>
<organism evidence="2 3">
    <name type="scientific">Paraliobacillus ryukyuensis</name>
    <dbReference type="NCBI Taxonomy" id="200904"/>
    <lineage>
        <taxon>Bacteria</taxon>
        <taxon>Bacillati</taxon>
        <taxon>Bacillota</taxon>
        <taxon>Bacilli</taxon>
        <taxon>Bacillales</taxon>
        <taxon>Bacillaceae</taxon>
        <taxon>Paraliobacillus</taxon>
    </lineage>
</organism>
<dbReference type="GO" id="GO:0016747">
    <property type="term" value="F:acyltransferase activity, transferring groups other than amino-acyl groups"/>
    <property type="evidence" value="ECO:0007669"/>
    <property type="project" value="InterPro"/>
</dbReference>
<comment type="caution">
    <text evidence="2">The sequence shown here is derived from an EMBL/GenBank/DDBJ whole genome shotgun (WGS) entry which is preliminary data.</text>
</comment>
<gene>
    <name evidence="2" type="ORF">DES48_102416</name>
</gene>
<dbReference type="InterPro" id="IPR025685">
    <property type="entry name" value="YoaP-like_dom"/>
</dbReference>
<dbReference type="InterPro" id="IPR016181">
    <property type="entry name" value="Acyl_CoA_acyltransferase"/>
</dbReference>
<dbReference type="Pfam" id="PF14268">
    <property type="entry name" value="YoaP"/>
    <property type="match status" value="1"/>
</dbReference>
<dbReference type="STRING" id="200904.GCA_900168775_00674"/>
<reference evidence="2 3" key="1">
    <citation type="submission" date="2018-06" db="EMBL/GenBank/DDBJ databases">
        <title>Genomic Encyclopedia of Type Strains, Phase IV (KMG-IV): sequencing the most valuable type-strain genomes for metagenomic binning, comparative biology and taxonomic classification.</title>
        <authorList>
            <person name="Goeker M."/>
        </authorList>
    </citation>
    <scope>NUCLEOTIDE SEQUENCE [LARGE SCALE GENOMIC DNA]</scope>
    <source>
        <strain evidence="2 3">DSM 15140</strain>
    </source>
</reference>
<feature type="domain" description="N-acetyltransferase" evidence="1">
    <location>
        <begin position="2"/>
        <end position="151"/>
    </location>
</feature>
<proteinExistence type="predicted"/>
<dbReference type="Gene3D" id="3.40.630.30">
    <property type="match status" value="1"/>
</dbReference>
<dbReference type="EMBL" id="QNRI01000002">
    <property type="protein sequence ID" value="RBP00651.1"/>
    <property type="molecule type" value="Genomic_DNA"/>
</dbReference>
<accession>A0A366EE06</accession>
<protein>
    <submittedName>
        <fullName evidence="2">Acetyltransferase (GNAT) family protein</fullName>
    </submittedName>
</protein>
<name>A0A366EE06_9BACI</name>
<dbReference type="RefSeq" id="WP_113867484.1">
    <property type="nucleotide sequence ID" value="NZ_BAABQN010000002.1"/>
</dbReference>
<evidence type="ECO:0000313" key="2">
    <source>
        <dbReference type="EMBL" id="RBP00651.1"/>
    </source>
</evidence>
<dbReference type="SUPFAM" id="SSF55729">
    <property type="entry name" value="Acyl-CoA N-acyltransferases (Nat)"/>
    <property type="match status" value="1"/>
</dbReference>
<evidence type="ECO:0000313" key="3">
    <source>
        <dbReference type="Proteomes" id="UP000252254"/>
    </source>
</evidence>
<dbReference type="OrthoDB" id="3172674at2"/>